<reference evidence="8" key="2">
    <citation type="submission" date="2011-04" db="EMBL/GenBank/DDBJ databases">
        <title>The complete genome of chromosome of Treponema succinifaciens DSM 2489.</title>
        <authorList>
            <person name="Lucas S."/>
            <person name="Copeland A."/>
            <person name="Lapidus A."/>
            <person name="Bruce D."/>
            <person name="Goodwin L."/>
            <person name="Pitluck S."/>
            <person name="Peters L."/>
            <person name="Kyrpides N."/>
            <person name="Mavromatis K."/>
            <person name="Ivanova N."/>
            <person name="Ovchinnikova G."/>
            <person name="Teshima H."/>
            <person name="Detter J.C."/>
            <person name="Tapia R."/>
            <person name="Han C."/>
            <person name="Land M."/>
            <person name="Hauser L."/>
            <person name="Markowitz V."/>
            <person name="Cheng J.-F."/>
            <person name="Hugenholtz P."/>
            <person name="Woyke T."/>
            <person name="Wu D."/>
            <person name="Gronow S."/>
            <person name="Wellnitz S."/>
            <person name="Brambilla E."/>
            <person name="Klenk H.-P."/>
            <person name="Eisen J.A."/>
        </authorList>
    </citation>
    <scope>NUCLEOTIDE SEQUENCE [LARGE SCALE GENOMIC DNA]</scope>
    <source>
        <strain evidence="8">ATCC 33096 / DSM 2489 / 6091</strain>
    </source>
</reference>
<keyword evidence="3 6" id="KW-0812">Transmembrane</keyword>
<evidence type="ECO:0000256" key="1">
    <source>
        <dbReference type="ARBA" id="ARBA00004141"/>
    </source>
</evidence>
<proteinExistence type="predicted"/>
<feature type="transmembrane region" description="Helical" evidence="6">
    <location>
        <begin position="103"/>
        <end position="124"/>
    </location>
</feature>
<dbReference type="eggNOG" id="COG0619">
    <property type="taxonomic scope" value="Bacteria"/>
</dbReference>
<dbReference type="InterPro" id="IPR051611">
    <property type="entry name" value="ECF_transporter_component"/>
</dbReference>
<name>F2NRW8_TRES6</name>
<dbReference type="OrthoDB" id="8635523at2"/>
<accession>F2NRW8</accession>
<dbReference type="Proteomes" id="UP000006852">
    <property type="component" value="Chromosome"/>
</dbReference>
<dbReference type="AlphaFoldDB" id="F2NRW8"/>
<dbReference type="PANTHER" id="PTHR34857">
    <property type="entry name" value="SLL0384 PROTEIN"/>
    <property type="match status" value="1"/>
</dbReference>
<keyword evidence="2" id="KW-1003">Cell membrane</keyword>
<feature type="transmembrane region" description="Helical" evidence="6">
    <location>
        <begin position="69"/>
        <end position="91"/>
    </location>
</feature>
<evidence type="ECO:0000256" key="2">
    <source>
        <dbReference type="ARBA" id="ARBA00022475"/>
    </source>
</evidence>
<dbReference type="Pfam" id="PF02361">
    <property type="entry name" value="CbiQ"/>
    <property type="match status" value="1"/>
</dbReference>
<dbReference type="CDD" id="cd16914">
    <property type="entry name" value="EcfT"/>
    <property type="match status" value="1"/>
</dbReference>
<sequence>MKGLVDYIPGTSVFHKMNPVSKLIFSMAVCASCFISSSAEILILLLAVDIATGILCGISARTFRLLKGLVKISVFLFILQILIIRSGNVVYQISFLKITDAGLATSLNLVLKLCGATLPLALMLSVTKLADLSNALVEKLHVPYKYAFTLTTAIRFIPVFAQEMEGIQEAQTSRGIQLDTKNPLKKLALILPLCAPLLVSSVRKTSGTAIAADLRGFKLRTSGCCLKKYPYKARDFACFAVSFALIAVSILGEFLK</sequence>
<dbReference type="KEGG" id="tsu:Tresu_1296"/>
<gene>
    <name evidence="7" type="ordered locus">Tresu_1296</name>
</gene>
<evidence type="ECO:0000256" key="4">
    <source>
        <dbReference type="ARBA" id="ARBA00022989"/>
    </source>
</evidence>
<keyword evidence="8" id="KW-1185">Reference proteome</keyword>
<dbReference type="GeneID" id="302998454"/>
<dbReference type="GO" id="GO:0005886">
    <property type="term" value="C:plasma membrane"/>
    <property type="evidence" value="ECO:0007669"/>
    <property type="project" value="UniProtKB-ARBA"/>
</dbReference>
<reference evidence="7 8" key="1">
    <citation type="journal article" date="2011" name="Stand. Genomic Sci.">
        <title>Complete genome sequence of Treponema succinifaciens type strain (6091).</title>
        <authorList>
            <person name="Han C."/>
            <person name="Gronow S."/>
            <person name="Teshima H."/>
            <person name="Lapidus A."/>
            <person name="Nolan M."/>
            <person name="Lucas S."/>
            <person name="Hammon N."/>
            <person name="Deshpande S."/>
            <person name="Cheng J.F."/>
            <person name="Zeytun A."/>
            <person name="Tapia R."/>
            <person name="Goodwin L."/>
            <person name="Pitluck S."/>
            <person name="Liolios K."/>
            <person name="Pagani I."/>
            <person name="Ivanova N."/>
            <person name="Mavromatis K."/>
            <person name="Mikhailova N."/>
            <person name="Huntemann M."/>
            <person name="Pati A."/>
            <person name="Chen A."/>
            <person name="Palaniappan K."/>
            <person name="Land M."/>
            <person name="Hauser L."/>
            <person name="Brambilla E.M."/>
            <person name="Rohde M."/>
            <person name="Goker M."/>
            <person name="Woyke T."/>
            <person name="Bristow J."/>
            <person name="Eisen J.A."/>
            <person name="Markowitz V."/>
            <person name="Hugenholtz P."/>
            <person name="Kyrpides N.C."/>
            <person name="Klenk H.P."/>
            <person name="Detter J.C."/>
        </authorList>
    </citation>
    <scope>NUCLEOTIDE SEQUENCE [LARGE SCALE GENOMIC DNA]</scope>
    <source>
        <strain evidence="8">ATCC 33096 / DSM 2489 / 6091</strain>
    </source>
</reference>
<dbReference type="InterPro" id="IPR003339">
    <property type="entry name" value="ABC/ECF_trnsptr_transmembrane"/>
</dbReference>
<dbReference type="STRING" id="869209.Tresu_1296"/>
<organism evidence="7 8">
    <name type="scientific">Treponema succinifaciens (strain ATCC 33096 / DSM 2489 / 6091)</name>
    <dbReference type="NCBI Taxonomy" id="869209"/>
    <lineage>
        <taxon>Bacteria</taxon>
        <taxon>Pseudomonadati</taxon>
        <taxon>Spirochaetota</taxon>
        <taxon>Spirochaetia</taxon>
        <taxon>Spirochaetales</taxon>
        <taxon>Treponemataceae</taxon>
        <taxon>Treponema</taxon>
    </lineage>
</organism>
<protein>
    <submittedName>
        <fullName evidence="7">ABC-type transporter, integral membrane subunit</fullName>
    </submittedName>
</protein>
<feature type="transmembrane region" description="Helical" evidence="6">
    <location>
        <begin position="236"/>
        <end position="255"/>
    </location>
</feature>
<evidence type="ECO:0000313" key="8">
    <source>
        <dbReference type="Proteomes" id="UP000006852"/>
    </source>
</evidence>
<dbReference type="EMBL" id="CP002631">
    <property type="protein sequence ID" value="AEB14204.1"/>
    <property type="molecule type" value="Genomic_DNA"/>
</dbReference>
<dbReference type="PANTHER" id="PTHR34857:SF2">
    <property type="entry name" value="SLL0384 PROTEIN"/>
    <property type="match status" value="1"/>
</dbReference>
<evidence type="ECO:0000256" key="5">
    <source>
        <dbReference type="ARBA" id="ARBA00023136"/>
    </source>
</evidence>
<keyword evidence="5 6" id="KW-0472">Membrane</keyword>
<evidence type="ECO:0000313" key="7">
    <source>
        <dbReference type="EMBL" id="AEB14204.1"/>
    </source>
</evidence>
<dbReference type="RefSeq" id="WP_013701491.1">
    <property type="nucleotide sequence ID" value="NC_015385.1"/>
</dbReference>
<dbReference type="HOGENOM" id="CLU_056469_2_0_12"/>
<feature type="transmembrane region" description="Helical" evidence="6">
    <location>
        <begin position="23"/>
        <end position="48"/>
    </location>
</feature>
<evidence type="ECO:0000256" key="6">
    <source>
        <dbReference type="SAM" id="Phobius"/>
    </source>
</evidence>
<evidence type="ECO:0000256" key="3">
    <source>
        <dbReference type="ARBA" id="ARBA00022692"/>
    </source>
</evidence>
<keyword evidence="4 6" id="KW-1133">Transmembrane helix</keyword>
<comment type="subcellular location">
    <subcellularLocation>
        <location evidence="1">Membrane</location>
        <topology evidence="1">Multi-pass membrane protein</topology>
    </subcellularLocation>
</comment>